<accession>A0A2T5GA45</accession>
<sequence length="1178" mass="131517">MLGALLGAIRGHPDLLAIADRIRSGVREQLVTGLAGSTRAIVWAALQEALGRPLVILSSNNYQAQKNYEDIVEIVGEDGVVFYPGEELVAFVEERPSAELAARLEALYALLFRRPRFLVTGYAALMRPLPPPAVFRAHTLELKPGDERTPEDIVRVLVRAGYRREAEALVPGTVAVRGGIVDVYPLAGGAPVRLEWGFDALESIRAYDPEDGRSRGELPAVRLLPASTFLLASESRDRLLQALGALRTEETLKIGDPERRAEAEAHLDRLIAELKAGGLPPEAALYLRRACPEPATLLDFLEAPVLAVDEPSRVWDAAAQYAREEAEWIIEAKARGRLVGSGERFFSREAALSPARAPIVYFSFFARTLKGMKVSHTTGFVSRSGQAFHGQFGVLKTEFDRWRRLGYRVLFLAGDRDRAERLQKMLEDAGMAVDVRPELVALPEAPAIAIGHLETGFEWPSARLVVVTEGELFTQRKRRLRPAIEVEGTERIARYQDLKPGDYVVHVHHGIGRFVGLETLEVDGVHRDYLRIQYAGGDHLYVPVDQLGLIQKYAAADDREPKLSKLGSGEWKKTKQKVRQAVEEMARKLLELYARRAASPGFAFPPDDALQKEFEALFPYEPTPDQLRAIEEIKRDMESPRPMDRLLCGDVGYGKTEVALRAAFKAVMAGKQVAFLVPTTILAEQHYQTIKERMADFPVTVEVLSRFRTRAEQKDILARLKRGEIDIIVGTHRLLSKDVVFHDLGLLIVDEEQRFGVRHKERLKELKANVDVLTLTATPIPRTLNMALIGLRDLSLIETPPENRYPVQTIVAEYSPTLVREAIERELARGGQVFFLYNYVESIYRMAEEIRALVPEATVAVAHGKMPEDELERTMLDFMHGEIDVLVTTTIIETGVDIPNANTLIVYDADRFGLAQLYQLRGRVGRSGRIAYAYLTYQKGKVFSEEAERRLEAIKEFTELGSGFKIAMRDLAIRGAGNLLGPEQHGFIAAVGFDLYNEMLREAVQKLKGEPVEEAPKAPELNVQIDAYLPEDYIPLPPQKIGYYKRLAAVRDPGDVEDVRAELRDRFGPLPAPAERLLLVARVRALGTALQVERIDWEGGQLSVRFRPEARVKADDLLRLARAGERLGLSVGTALGFFFKAESAEAALRRLEALFVRLAEALSASEGKGVLRDEEHVR</sequence>
<evidence type="ECO:0000256" key="13">
    <source>
        <dbReference type="HAMAP-Rule" id="MF_00969"/>
    </source>
</evidence>
<protein>
    <recommendedName>
        <fullName evidence="12 13">Transcription-repair-coupling factor</fullName>
        <shortName evidence="13">TRCF</shortName>
        <ecNumber evidence="13">3.6.4.-</ecNumber>
    </recommendedName>
</protein>
<dbReference type="InterPro" id="IPR014001">
    <property type="entry name" value="Helicase_ATP-bd"/>
</dbReference>
<dbReference type="SUPFAM" id="SSF143517">
    <property type="entry name" value="TRCF domain-like"/>
    <property type="match status" value="1"/>
</dbReference>
<keyword evidence="4 13" id="KW-0227">DNA damage</keyword>
<keyword evidence="3 13" id="KW-0547">Nucleotide-binding</keyword>
<comment type="function">
    <text evidence="13">Couples transcription and DNA repair by recognizing RNA polymerase (RNAP) stalled at DNA lesions. Mediates ATP-dependent release of RNAP and its truncated transcript from the DNA, and recruitment of nucleotide excision repair machinery to the damaged site.</text>
</comment>
<dbReference type="Pfam" id="PF02559">
    <property type="entry name" value="CarD_TRCF_RID"/>
    <property type="match status" value="1"/>
</dbReference>
<comment type="subcellular location">
    <subcellularLocation>
        <location evidence="1 13">Cytoplasm</location>
    </subcellularLocation>
</comment>
<dbReference type="GO" id="GO:0003678">
    <property type="term" value="F:DNA helicase activity"/>
    <property type="evidence" value="ECO:0007669"/>
    <property type="project" value="TreeGrafter"/>
</dbReference>
<keyword evidence="2 13" id="KW-0963">Cytoplasm</keyword>
<keyword evidence="7 13" id="KW-0067">ATP-binding</keyword>
<dbReference type="SMART" id="SM00490">
    <property type="entry name" value="HELICc"/>
    <property type="match status" value="1"/>
</dbReference>
<dbReference type="PROSITE" id="PS51192">
    <property type="entry name" value="HELICASE_ATP_BIND_1"/>
    <property type="match status" value="1"/>
</dbReference>
<gene>
    <name evidence="13" type="primary">mfd</name>
    <name evidence="16" type="ORF">HSCHL_2126</name>
</gene>
<evidence type="ECO:0000256" key="3">
    <source>
        <dbReference type="ARBA" id="ARBA00022741"/>
    </source>
</evidence>
<dbReference type="InterPro" id="IPR027417">
    <property type="entry name" value="P-loop_NTPase"/>
</dbReference>
<dbReference type="PROSITE" id="PS51194">
    <property type="entry name" value="HELICASE_CTER"/>
    <property type="match status" value="1"/>
</dbReference>
<dbReference type="Pfam" id="PF00271">
    <property type="entry name" value="Helicase_C"/>
    <property type="match status" value="1"/>
</dbReference>
<dbReference type="SUPFAM" id="SSF141259">
    <property type="entry name" value="CarD-like"/>
    <property type="match status" value="1"/>
</dbReference>
<dbReference type="InterPro" id="IPR041471">
    <property type="entry name" value="UvrB_inter"/>
</dbReference>
<dbReference type="CDD" id="cd17991">
    <property type="entry name" value="DEXHc_TRCF"/>
    <property type="match status" value="1"/>
</dbReference>
<evidence type="ECO:0000256" key="9">
    <source>
        <dbReference type="ARBA" id="ARBA00023204"/>
    </source>
</evidence>
<dbReference type="InterPro" id="IPR005118">
    <property type="entry name" value="TRCF_C"/>
</dbReference>
<dbReference type="PANTHER" id="PTHR47964">
    <property type="entry name" value="ATP-DEPENDENT DNA HELICASE HOMOLOG RECG, CHLOROPLASTIC"/>
    <property type="match status" value="1"/>
</dbReference>
<evidence type="ECO:0000256" key="5">
    <source>
        <dbReference type="ARBA" id="ARBA00022801"/>
    </source>
</evidence>
<feature type="domain" description="Helicase C-terminal" evidence="15">
    <location>
        <begin position="818"/>
        <end position="972"/>
    </location>
</feature>
<dbReference type="SMART" id="SM01058">
    <property type="entry name" value="CarD_TRCF"/>
    <property type="match status" value="1"/>
</dbReference>
<dbReference type="NCBIfam" id="TIGR00580">
    <property type="entry name" value="mfd"/>
    <property type="match status" value="1"/>
</dbReference>
<feature type="domain" description="Helicase ATP-binding" evidence="14">
    <location>
        <begin position="636"/>
        <end position="797"/>
    </location>
</feature>
<keyword evidence="5 13" id="KW-0378">Hydrolase</keyword>
<dbReference type="GO" id="GO:0003684">
    <property type="term" value="F:damaged DNA binding"/>
    <property type="evidence" value="ECO:0007669"/>
    <property type="project" value="InterPro"/>
</dbReference>
<dbReference type="GO" id="GO:0000716">
    <property type="term" value="P:transcription-coupled nucleotide-excision repair, DNA damage recognition"/>
    <property type="evidence" value="ECO:0007669"/>
    <property type="project" value="UniProtKB-UniRule"/>
</dbReference>
<evidence type="ECO:0000256" key="11">
    <source>
        <dbReference type="ARBA" id="ARBA00061399"/>
    </source>
</evidence>
<dbReference type="Gene3D" id="3.40.50.11180">
    <property type="match status" value="1"/>
</dbReference>
<keyword evidence="9 13" id="KW-0234">DNA repair</keyword>
<dbReference type="PANTHER" id="PTHR47964:SF1">
    <property type="entry name" value="ATP-DEPENDENT DNA HELICASE HOMOLOG RECG, CHLOROPLASTIC"/>
    <property type="match status" value="1"/>
</dbReference>
<evidence type="ECO:0000256" key="10">
    <source>
        <dbReference type="ARBA" id="ARBA00061104"/>
    </source>
</evidence>
<dbReference type="Proteomes" id="UP000244180">
    <property type="component" value="Unassembled WGS sequence"/>
</dbReference>
<dbReference type="SMART" id="SM00487">
    <property type="entry name" value="DEXDc"/>
    <property type="match status" value="1"/>
</dbReference>
<dbReference type="HAMAP" id="MF_00969">
    <property type="entry name" value="TRCF"/>
    <property type="match status" value="1"/>
</dbReference>
<dbReference type="EMBL" id="PEBV01000017">
    <property type="protein sequence ID" value="PTQ53049.1"/>
    <property type="molecule type" value="Genomic_DNA"/>
</dbReference>
<dbReference type="InterPro" id="IPR011545">
    <property type="entry name" value="DEAD/DEAH_box_helicase_dom"/>
</dbReference>
<dbReference type="GO" id="GO:0005524">
    <property type="term" value="F:ATP binding"/>
    <property type="evidence" value="ECO:0007669"/>
    <property type="project" value="UniProtKB-UniRule"/>
</dbReference>
<name>A0A2T5GA45_HYDSH</name>
<evidence type="ECO:0000313" key="16">
    <source>
        <dbReference type="EMBL" id="PTQ53049.1"/>
    </source>
</evidence>
<dbReference type="InterPro" id="IPR047112">
    <property type="entry name" value="RecG/Mfd"/>
</dbReference>
<comment type="similarity">
    <text evidence="11 13">In the C-terminal section; belongs to the helicase family. RecG subfamily.</text>
</comment>
<evidence type="ECO:0000259" key="14">
    <source>
        <dbReference type="PROSITE" id="PS51192"/>
    </source>
</evidence>
<dbReference type="Gene3D" id="3.40.50.300">
    <property type="entry name" value="P-loop containing nucleotide triphosphate hydrolases"/>
    <property type="match status" value="2"/>
</dbReference>
<dbReference type="Pfam" id="PF03461">
    <property type="entry name" value="TRCF"/>
    <property type="match status" value="1"/>
</dbReference>
<evidence type="ECO:0000256" key="8">
    <source>
        <dbReference type="ARBA" id="ARBA00023125"/>
    </source>
</evidence>
<dbReference type="Gene3D" id="3.90.1150.50">
    <property type="entry name" value="Transcription-repair-coupling factor, D7 domain"/>
    <property type="match status" value="1"/>
</dbReference>
<reference evidence="16 17" key="1">
    <citation type="submission" date="2017-08" db="EMBL/GenBank/DDBJ databases">
        <title>Burning lignite coal seam in the remote Altai Mountains harbors a hydrogen-driven thermophilic microbial community.</title>
        <authorList>
            <person name="Kadnikov V.V."/>
            <person name="Mardanov A.V."/>
            <person name="Ivasenko D."/>
            <person name="Beletsky A.V."/>
            <person name="Karnachuk O.V."/>
            <person name="Ravin N.V."/>
        </authorList>
    </citation>
    <scope>NUCLEOTIDE SEQUENCE [LARGE SCALE GENOMIC DNA]</scope>
    <source>
        <strain evidence="16">AL33</strain>
    </source>
</reference>
<evidence type="ECO:0000313" key="17">
    <source>
        <dbReference type="Proteomes" id="UP000244180"/>
    </source>
</evidence>
<keyword evidence="8 13" id="KW-0238">DNA-binding</keyword>
<dbReference type="Pfam" id="PF00270">
    <property type="entry name" value="DEAD"/>
    <property type="match status" value="1"/>
</dbReference>
<dbReference type="InterPro" id="IPR001650">
    <property type="entry name" value="Helicase_C-like"/>
</dbReference>
<dbReference type="Gene3D" id="2.40.10.170">
    <property type="match status" value="1"/>
</dbReference>
<evidence type="ECO:0000256" key="7">
    <source>
        <dbReference type="ARBA" id="ARBA00022840"/>
    </source>
</evidence>
<dbReference type="Gene3D" id="3.30.2060.10">
    <property type="entry name" value="Penicillin-binding protein 1b domain"/>
    <property type="match status" value="1"/>
</dbReference>
<dbReference type="GO" id="GO:0016787">
    <property type="term" value="F:hydrolase activity"/>
    <property type="evidence" value="ECO:0007669"/>
    <property type="project" value="UniProtKB-KW"/>
</dbReference>
<keyword evidence="6" id="KW-0347">Helicase</keyword>
<evidence type="ECO:0000259" key="15">
    <source>
        <dbReference type="PROSITE" id="PS51194"/>
    </source>
</evidence>
<dbReference type="EC" id="3.6.4.-" evidence="13"/>
<dbReference type="Pfam" id="PF17757">
    <property type="entry name" value="UvrB_inter"/>
    <property type="match status" value="1"/>
</dbReference>
<evidence type="ECO:0000256" key="4">
    <source>
        <dbReference type="ARBA" id="ARBA00022763"/>
    </source>
</evidence>
<dbReference type="FunFam" id="3.40.50.300:FF:000546">
    <property type="entry name" value="Transcription-repair-coupling factor"/>
    <property type="match status" value="1"/>
</dbReference>
<dbReference type="InterPro" id="IPR036101">
    <property type="entry name" value="CarD-like/TRCF_RID_sf"/>
</dbReference>
<dbReference type="AlphaFoldDB" id="A0A2T5GA45"/>
<dbReference type="RefSeq" id="WP_273000203.1">
    <property type="nucleotide sequence ID" value="NZ_PEBV01000017.1"/>
</dbReference>
<evidence type="ECO:0000256" key="1">
    <source>
        <dbReference type="ARBA" id="ARBA00004496"/>
    </source>
</evidence>
<comment type="caution">
    <text evidence="16">The sequence shown here is derived from an EMBL/GenBank/DDBJ whole genome shotgun (WGS) entry which is preliminary data.</text>
</comment>
<organism evidence="16 17">
    <name type="scientific">Hydrogenibacillus schlegelii</name>
    <name type="common">Bacillus schlegelii</name>
    <dbReference type="NCBI Taxonomy" id="1484"/>
    <lineage>
        <taxon>Bacteria</taxon>
        <taxon>Bacillati</taxon>
        <taxon>Bacillota</taxon>
        <taxon>Bacilli</taxon>
        <taxon>Bacillales</taxon>
        <taxon>Bacillales Family X. Incertae Sedis</taxon>
        <taxon>Hydrogenibacillus</taxon>
    </lineage>
</organism>
<dbReference type="InterPro" id="IPR004576">
    <property type="entry name" value="Mfd"/>
</dbReference>
<dbReference type="SUPFAM" id="SSF52540">
    <property type="entry name" value="P-loop containing nucleoside triphosphate hydrolases"/>
    <property type="match status" value="4"/>
</dbReference>
<dbReference type="InterPro" id="IPR037235">
    <property type="entry name" value="TRCF-like_C_D7"/>
</dbReference>
<dbReference type="GO" id="GO:0006355">
    <property type="term" value="P:regulation of DNA-templated transcription"/>
    <property type="evidence" value="ECO:0007669"/>
    <property type="project" value="UniProtKB-UniRule"/>
</dbReference>
<evidence type="ECO:0000256" key="2">
    <source>
        <dbReference type="ARBA" id="ARBA00022490"/>
    </source>
</evidence>
<dbReference type="GO" id="GO:0005737">
    <property type="term" value="C:cytoplasm"/>
    <property type="evidence" value="ECO:0007669"/>
    <property type="project" value="UniProtKB-SubCell"/>
</dbReference>
<evidence type="ECO:0000256" key="12">
    <source>
        <dbReference type="ARBA" id="ARBA00070128"/>
    </source>
</evidence>
<evidence type="ECO:0000256" key="6">
    <source>
        <dbReference type="ARBA" id="ARBA00022806"/>
    </source>
</evidence>
<comment type="similarity">
    <text evidence="10 13">In the N-terminal section; belongs to the UvrB family.</text>
</comment>
<dbReference type="SMART" id="SM00982">
    <property type="entry name" value="TRCF"/>
    <property type="match status" value="1"/>
</dbReference>
<proteinExistence type="inferred from homology"/>
<dbReference type="InterPro" id="IPR003711">
    <property type="entry name" value="CarD-like/TRCF_RID"/>
</dbReference>